<dbReference type="PROSITE" id="PS50166">
    <property type="entry name" value="IMPORTIN_B_NT"/>
    <property type="match status" value="1"/>
</dbReference>
<feature type="domain" description="Importin N-terminal" evidence="9">
    <location>
        <begin position="23"/>
        <end position="89"/>
    </location>
</feature>
<reference evidence="10" key="1">
    <citation type="submission" date="2019-11" db="EMBL/GenBank/DDBJ databases">
        <authorList>
            <person name="Liu Y."/>
            <person name="Hou J."/>
            <person name="Li T.-Q."/>
            <person name="Guan C.-H."/>
            <person name="Wu X."/>
            <person name="Wu H.-Z."/>
            <person name="Ling F."/>
            <person name="Zhang R."/>
            <person name="Shi X.-G."/>
            <person name="Ren J.-P."/>
            <person name="Chen E.-F."/>
            <person name="Sun J.-M."/>
        </authorList>
    </citation>
    <scope>NUCLEOTIDE SEQUENCE</scope>
    <source>
        <strain evidence="10">Adult_tree_wgs_1</strain>
        <tissue evidence="10">Leaves</tissue>
    </source>
</reference>
<dbReference type="Pfam" id="PF25780">
    <property type="entry name" value="TPR_IPO5"/>
    <property type="match status" value="1"/>
</dbReference>
<dbReference type="SMART" id="SM00913">
    <property type="entry name" value="IBN_N"/>
    <property type="match status" value="1"/>
</dbReference>
<evidence type="ECO:0000256" key="4">
    <source>
        <dbReference type="ARBA" id="ARBA00022490"/>
    </source>
</evidence>
<proteinExistence type="predicted"/>
<evidence type="ECO:0000256" key="6">
    <source>
        <dbReference type="ARBA" id="ARBA00022927"/>
    </source>
</evidence>
<dbReference type="Pfam" id="PF03810">
    <property type="entry name" value="IBN_N"/>
    <property type="match status" value="1"/>
</dbReference>
<evidence type="ECO:0000313" key="11">
    <source>
        <dbReference type="Proteomes" id="UP000626092"/>
    </source>
</evidence>
<comment type="caution">
    <text evidence="10">The sequence shown here is derived from an EMBL/GenBank/DDBJ whole genome shotgun (WGS) entry which is preliminary data.</text>
</comment>
<evidence type="ECO:0000259" key="9">
    <source>
        <dbReference type="PROSITE" id="PS50166"/>
    </source>
</evidence>
<dbReference type="GO" id="GO:0005737">
    <property type="term" value="C:cytoplasm"/>
    <property type="evidence" value="ECO:0007669"/>
    <property type="project" value="UniProtKB-SubCell"/>
</dbReference>
<evidence type="ECO:0000256" key="2">
    <source>
        <dbReference type="ARBA" id="ARBA00004496"/>
    </source>
</evidence>
<keyword evidence="6" id="KW-0653">Protein transport</keyword>
<dbReference type="PANTHER" id="PTHR10527">
    <property type="entry name" value="IMPORTIN BETA"/>
    <property type="match status" value="1"/>
</dbReference>
<sequence>MAQSLELLLIQFLMPDNDARRQAEDQIKRLAKDPQVIPALVHHLRTAKTPNVRQLSAVLLRKKVTGHWAKLSPQLRQLVKHSLIESITLEHSPPVRRASANVVSIIAKYAVPAGEWPDLLPFLFQCSQSQQEDHREVALILFSSLTETIGNSFQPHFADLQSLLLKCLKDETSNRVRVAALKAVGSFLECTHDGAEVVKFREFIPSILNVSRQCLASGEEDVAVIAFEIFDELIESPAPLLGESVKAIVQFSLEVCSSHNLETSTRHQAIQIISWLAKYKSNTLKKHKLVIPILQVICPLLAEASENDNDDDLAPDRAAAEVIDTMALNLSKHVFLPVFEFSSLSSQSVNPKFREASVTALGVISEGCLELMKNKLEPVLQIVLGALRDPEQMVRGAASFALGQFAEYLQPEIVSHYESVLPCILNALEDASDEVKEKSYYALAAFCENMGEEILPFVDPLMIKLLAALQNSPRHLQETCMSAIGSVASAAERSFIPYAERVLELMKIFMVLTKDEDLRSRARATELVGIIAMSVGRMRMEPILPPFIEASISGFGLEFSELREYTHGFFSNISEILDDGFAQYLPHVVPLAVSSCNLDDGSAVDIDESEDENVNGFDGVSSDDEAHDEPRVRNISIRTGVLDEKAAATQALGLFALHTKSSFAPYLEESLKILVRHSTYFHEDVRLQAITSLKREYRCNNKNSGEFRQCTTYLTKYLTMSPLPTLKRMLLGFIPQHADSFPNTPSVMLPPWKSTNLAWHSYTYPSYDRVCKLLTSSIPKKILLIVKLLSHQYQDGMDGQEIDILTAAQAIFQSQHEGPTKAREVLDTVMNIYIKTMTEDDDKEVVAQACMSISDFIKDNGYMAIEPYIVRLVEATMILLREESACQQTESDGEIDDDDTEHDEVLMDAVSDLLPAFAKSMGSQFAPIFENMFGPLMKFAKASRPPLDRTMVVACLAEVAQHMGAPIAGYIDVAVMPLVLKELLSSVATNRRNAAFCVGELCKNGGDSVLKYYGDVLHSLYPLFGDSEPDDAVRDNAAGAVARMIMVHPESIPLNQVIPVFLKVLPLKEDREESAAVYSCVCNLVLSSNPLILSLVPELVNIFAQVAVSPDETSEAKSTIGRAFSHLISLYGHQMQPILSSLSPTHANALAAIAPKS</sequence>
<organism evidence="10 11">
    <name type="scientific">Rhododendron simsii</name>
    <name type="common">Sims's rhododendron</name>
    <dbReference type="NCBI Taxonomy" id="118357"/>
    <lineage>
        <taxon>Eukaryota</taxon>
        <taxon>Viridiplantae</taxon>
        <taxon>Streptophyta</taxon>
        <taxon>Embryophyta</taxon>
        <taxon>Tracheophyta</taxon>
        <taxon>Spermatophyta</taxon>
        <taxon>Magnoliopsida</taxon>
        <taxon>eudicotyledons</taxon>
        <taxon>Gunneridae</taxon>
        <taxon>Pentapetalae</taxon>
        <taxon>asterids</taxon>
        <taxon>Ericales</taxon>
        <taxon>Ericaceae</taxon>
        <taxon>Ericoideae</taxon>
        <taxon>Rhodoreae</taxon>
        <taxon>Rhododendron</taxon>
    </lineage>
</organism>
<dbReference type="InterPro" id="IPR021133">
    <property type="entry name" value="HEAT_type_2"/>
</dbReference>
<keyword evidence="7" id="KW-0539">Nucleus</keyword>
<feature type="repeat" description="HEAT" evidence="8">
    <location>
        <begin position="379"/>
        <end position="417"/>
    </location>
</feature>
<keyword evidence="5" id="KW-0677">Repeat</keyword>
<protein>
    <recommendedName>
        <fullName evidence="9">Importin N-terminal domain-containing protein</fullName>
    </recommendedName>
</protein>
<dbReference type="InterPro" id="IPR011989">
    <property type="entry name" value="ARM-like"/>
</dbReference>
<dbReference type="PROSITE" id="PS50077">
    <property type="entry name" value="HEAT_REPEAT"/>
    <property type="match status" value="2"/>
</dbReference>
<evidence type="ECO:0000256" key="3">
    <source>
        <dbReference type="ARBA" id="ARBA00022448"/>
    </source>
</evidence>
<dbReference type="InterPro" id="IPR058584">
    <property type="entry name" value="IMB1_TNPO1-like_TPR"/>
</dbReference>
<dbReference type="AlphaFoldDB" id="A0A834LPR5"/>
<evidence type="ECO:0000256" key="5">
    <source>
        <dbReference type="ARBA" id="ARBA00022737"/>
    </source>
</evidence>
<evidence type="ECO:0000313" key="10">
    <source>
        <dbReference type="EMBL" id="KAF7143877.1"/>
    </source>
</evidence>
<dbReference type="InterPro" id="IPR016024">
    <property type="entry name" value="ARM-type_fold"/>
</dbReference>
<dbReference type="InterPro" id="IPR040122">
    <property type="entry name" value="Importin_beta"/>
</dbReference>
<dbReference type="SUPFAM" id="SSF48371">
    <property type="entry name" value="ARM repeat"/>
    <property type="match status" value="2"/>
</dbReference>
<dbReference type="Proteomes" id="UP000626092">
    <property type="component" value="Unassembled WGS sequence"/>
</dbReference>
<dbReference type="Gene3D" id="1.25.10.10">
    <property type="entry name" value="Leucine-rich Repeat Variant"/>
    <property type="match status" value="2"/>
</dbReference>
<dbReference type="EMBL" id="WJXA01000005">
    <property type="protein sequence ID" value="KAF7143877.1"/>
    <property type="molecule type" value="Genomic_DNA"/>
</dbReference>
<dbReference type="GO" id="GO:0006606">
    <property type="term" value="P:protein import into nucleus"/>
    <property type="evidence" value="ECO:0007669"/>
    <property type="project" value="InterPro"/>
</dbReference>
<accession>A0A834LPR5</accession>
<dbReference type="OrthoDB" id="7862313at2759"/>
<evidence type="ECO:0000256" key="7">
    <source>
        <dbReference type="ARBA" id="ARBA00023242"/>
    </source>
</evidence>
<feature type="repeat" description="HEAT" evidence="8">
    <location>
        <begin position="420"/>
        <end position="455"/>
    </location>
</feature>
<keyword evidence="4" id="KW-0963">Cytoplasm</keyword>
<name>A0A834LPR5_RHOSS</name>
<comment type="subcellular location">
    <subcellularLocation>
        <location evidence="2">Cytoplasm</location>
    </subcellularLocation>
    <subcellularLocation>
        <location evidence="1">Nucleus</location>
    </subcellularLocation>
</comment>
<evidence type="ECO:0000256" key="8">
    <source>
        <dbReference type="PROSITE-ProRule" id="PRU00103"/>
    </source>
</evidence>
<keyword evidence="3" id="KW-0813">Transport</keyword>
<dbReference type="GO" id="GO:0031267">
    <property type="term" value="F:small GTPase binding"/>
    <property type="evidence" value="ECO:0007669"/>
    <property type="project" value="InterPro"/>
</dbReference>
<dbReference type="Pfam" id="PF25574">
    <property type="entry name" value="TPR_IMB1"/>
    <property type="match status" value="1"/>
</dbReference>
<gene>
    <name evidence="10" type="ORF">RHSIM_Rhsim05G0119700</name>
</gene>
<keyword evidence="11" id="KW-1185">Reference proteome</keyword>
<dbReference type="InterPro" id="IPR057672">
    <property type="entry name" value="TPR_IPO4/5"/>
</dbReference>
<dbReference type="InterPro" id="IPR001494">
    <property type="entry name" value="Importin-beta_N"/>
</dbReference>
<evidence type="ECO:0000256" key="1">
    <source>
        <dbReference type="ARBA" id="ARBA00004123"/>
    </source>
</evidence>